<keyword evidence="10" id="KW-0732">Signal</keyword>
<evidence type="ECO:0000256" key="7">
    <source>
        <dbReference type="ARBA" id="ARBA00022553"/>
    </source>
</evidence>
<keyword evidence="14" id="KW-1015">Disulfide bond</keyword>
<keyword evidence="12" id="KW-0333">Golgi apparatus</keyword>
<evidence type="ECO:0000256" key="9">
    <source>
        <dbReference type="ARBA" id="ARBA00022685"/>
    </source>
</evidence>
<comment type="subcellular location">
    <subcellularLocation>
        <location evidence="2">Cell membrane</location>
        <topology evidence="2">Lipid-anchor</topology>
        <topology evidence="2">GPI-anchor</topology>
    </subcellularLocation>
    <subcellularLocation>
        <location evidence="1">Golgi apparatus</location>
    </subcellularLocation>
    <subcellularLocation>
        <location evidence="3">Secreted</location>
    </subcellularLocation>
</comment>
<evidence type="ECO:0000256" key="19">
    <source>
        <dbReference type="ARBA" id="ARBA00065993"/>
    </source>
</evidence>
<evidence type="ECO:0000256" key="4">
    <source>
        <dbReference type="ARBA" id="ARBA00011016"/>
    </source>
</evidence>
<keyword evidence="24" id="KW-1185">Reference proteome</keyword>
<comment type="function">
    <text evidence="17">Megakaryocyte-potentiating factor (MPF) may potentiate megakaryocyte colony formation.</text>
</comment>
<dbReference type="Pfam" id="PF06060">
    <property type="entry name" value="Mesothelin"/>
    <property type="match status" value="1"/>
</dbReference>
<keyword evidence="5" id="KW-1003">Cell membrane</keyword>
<comment type="similarity">
    <text evidence="4">Belongs to the mesothelin family.</text>
</comment>
<dbReference type="PANTHER" id="PTHR23412">
    <property type="entry name" value="STEREOCILIN RELATED"/>
    <property type="match status" value="1"/>
</dbReference>
<gene>
    <name evidence="23" type="ORF">SUZIE_154325</name>
</gene>
<dbReference type="Proteomes" id="UP001166674">
    <property type="component" value="Unassembled WGS sequence"/>
</dbReference>
<keyword evidence="16" id="KW-0449">Lipoprotein</keyword>
<dbReference type="FunFam" id="1.20.970.40:FF:000001">
    <property type="entry name" value="Mesothelin"/>
    <property type="match status" value="1"/>
</dbReference>
<evidence type="ECO:0000256" key="8">
    <source>
        <dbReference type="ARBA" id="ARBA00022622"/>
    </source>
</evidence>
<keyword evidence="13" id="KW-0472">Membrane</keyword>
<keyword evidence="7" id="KW-0597">Phosphoprotein</keyword>
<dbReference type="AlphaFoldDB" id="A0AA41MX68"/>
<evidence type="ECO:0000256" key="21">
    <source>
        <dbReference type="ARBA" id="ARBA00081905"/>
    </source>
</evidence>
<comment type="function">
    <text evidence="18">Membrane-anchored forms may play a role in cellular adhesion.</text>
</comment>
<evidence type="ECO:0000256" key="10">
    <source>
        <dbReference type="ARBA" id="ARBA00022729"/>
    </source>
</evidence>
<dbReference type="InterPro" id="IPR026664">
    <property type="entry name" value="Stereocilin-rel"/>
</dbReference>
<evidence type="ECO:0000256" key="13">
    <source>
        <dbReference type="ARBA" id="ARBA00023136"/>
    </source>
</evidence>
<dbReference type="GO" id="GO:0005576">
    <property type="term" value="C:extracellular region"/>
    <property type="evidence" value="ECO:0007669"/>
    <property type="project" value="UniProtKB-SubCell"/>
</dbReference>
<dbReference type="GO" id="GO:0005886">
    <property type="term" value="C:plasma membrane"/>
    <property type="evidence" value="ECO:0007669"/>
    <property type="project" value="UniProtKB-SubCell"/>
</dbReference>
<evidence type="ECO:0000256" key="22">
    <source>
        <dbReference type="SAM" id="MobiDB-lite"/>
    </source>
</evidence>
<evidence type="ECO:0000256" key="1">
    <source>
        <dbReference type="ARBA" id="ARBA00004555"/>
    </source>
</evidence>
<evidence type="ECO:0000256" key="17">
    <source>
        <dbReference type="ARBA" id="ARBA00058425"/>
    </source>
</evidence>
<evidence type="ECO:0000256" key="5">
    <source>
        <dbReference type="ARBA" id="ARBA00022475"/>
    </source>
</evidence>
<evidence type="ECO:0000256" key="12">
    <source>
        <dbReference type="ARBA" id="ARBA00023034"/>
    </source>
</evidence>
<dbReference type="InterPro" id="IPR010335">
    <property type="entry name" value="Mesothelin"/>
</dbReference>
<dbReference type="Gene3D" id="1.20.970.40">
    <property type="match status" value="1"/>
</dbReference>
<keyword evidence="6" id="KW-0964">Secreted</keyword>
<reference evidence="23" key="1">
    <citation type="submission" date="2020-03" db="EMBL/GenBank/DDBJ databases">
        <title>Studies in the Genomics of Life Span.</title>
        <authorList>
            <person name="Glass D."/>
        </authorList>
    </citation>
    <scope>NUCLEOTIDE SEQUENCE</scope>
    <source>
        <strain evidence="23">SUZIE</strain>
        <tissue evidence="23">Muscle</tissue>
    </source>
</reference>
<sequence length="434" mass="48578">MPKPWPSSLHSLVLRLCWRQRLDSAAGPPVLLQRPRDALPGPRHLPGDPVLLPSRPGPQFYPVGVSRLHIGLSFTLPEPSAPGLHAVASAPGSRTLAGILATWWWRLSGGPSWPSPELPATLTRLWQDTQNRACPQRQGTCPPGRKPHTVDENLIFYEEWELEACVDGALLDAQMALVNMLPFTYQQIHILKCRLDQTYPQGYPESLVQRLGYFFRYVSPEDIHKWNLTSLETVKALLSVSKGQRMDTQVTALIARYVLGGGRLDQDTMSSLADVRPAYLCFLSAEQLDSVPSRVMWTLRPQDLDSCGPRQLDILYSKARWTFRNMSQPEYLGKIQTFLGGAPVEDLRTLILQNMTMDVATFKRLRVEAVVGLTVSEVQRLLGTHVGDLKAEEENSPVRDWILQQRQEDLDTLGLQGGIPNGYLVLHLSSRGAL</sequence>
<evidence type="ECO:0000256" key="14">
    <source>
        <dbReference type="ARBA" id="ARBA00023157"/>
    </source>
</evidence>
<evidence type="ECO:0000256" key="18">
    <source>
        <dbReference type="ARBA" id="ARBA00058732"/>
    </source>
</evidence>
<dbReference type="GO" id="GO:0098552">
    <property type="term" value="C:side of membrane"/>
    <property type="evidence" value="ECO:0007669"/>
    <property type="project" value="UniProtKB-KW"/>
</dbReference>
<keyword evidence="8" id="KW-0336">GPI-anchor</keyword>
<name>A0AA41MX68_SCICA</name>
<evidence type="ECO:0000256" key="3">
    <source>
        <dbReference type="ARBA" id="ARBA00004613"/>
    </source>
</evidence>
<evidence type="ECO:0000313" key="24">
    <source>
        <dbReference type="Proteomes" id="UP001166674"/>
    </source>
</evidence>
<evidence type="ECO:0000256" key="16">
    <source>
        <dbReference type="ARBA" id="ARBA00023288"/>
    </source>
</evidence>
<dbReference type="PANTHER" id="PTHR23412:SF6">
    <property type="entry name" value="MESOTHELIN"/>
    <property type="match status" value="1"/>
</dbReference>
<keyword evidence="9" id="KW-0165">Cleavage on pair of basic residues</keyword>
<keyword evidence="15" id="KW-0325">Glycoprotein</keyword>
<dbReference type="GO" id="GO:0005794">
    <property type="term" value="C:Golgi apparatus"/>
    <property type="evidence" value="ECO:0007669"/>
    <property type="project" value="UniProtKB-SubCell"/>
</dbReference>
<dbReference type="EMBL" id="JAATJV010367800">
    <property type="protein sequence ID" value="MBZ3879716.1"/>
    <property type="molecule type" value="Genomic_DNA"/>
</dbReference>
<comment type="subunit">
    <text evidence="19">Interacts with MUC16.</text>
</comment>
<feature type="region of interest" description="Disordered" evidence="22">
    <location>
        <begin position="29"/>
        <end position="51"/>
    </location>
</feature>
<organism evidence="23 24">
    <name type="scientific">Sciurus carolinensis</name>
    <name type="common">Eastern gray squirrel</name>
    <dbReference type="NCBI Taxonomy" id="30640"/>
    <lineage>
        <taxon>Eukaryota</taxon>
        <taxon>Metazoa</taxon>
        <taxon>Chordata</taxon>
        <taxon>Craniata</taxon>
        <taxon>Vertebrata</taxon>
        <taxon>Euteleostomi</taxon>
        <taxon>Mammalia</taxon>
        <taxon>Eutheria</taxon>
        <taxon>Euarchontoglires</taxon>
        <taxon>Glires</taxon>
        <taxon>Rodentia</taxon>
        <taxon>Sciuromorpha</taxon>
        <taxon>Sciuridae</taxon>
        <taxon>Sciurinae</taxon>
        <taxon>Sciurini</taxon>
        <taxon>Sciurus</taxon>
    </lineage>
</organism>
<accession>A0AA41MX68</accession>
<dbReference type="GO" id="GO:0007160">
    <property type="term" value="P:cell-matrix adhesion"/>
    <property type="evidence" value="ECO:0007669"/>
    <property type="project" value="TreeGrafter"/>
</dbReference>
<evidence type="ECO:0000313" key="23">
    <source>
        <dbReference type="EMBL" id="MBZ3879716.1"/>
    </source>
</evidence>
<evidence type="ECO:0000256" key="11">
    <source>
        <dbReference type="ARBA" id="ARBA00022889"/>
    </source>
</evidence>
<dbReference type="GO" id="GO:0009986">
    <property type="term" value="C:cell surface"/>
    <property type="evidence" value="ECO:0007669"/>
    <property type="project" value="TreeGrafter"/>
</dbReference>
<evidence type="ECO:0000256" key="6">
    <source>
        <dbReference type="ARBA" id="ARBA00022525"/>
    </source>
</evidence>
<keyword evidence="11" id="KW-0130">Cell adhesion</keyword>
<evidence type="ECO:0000256" key="2">
    <source>
        <dbReference type="ARBA" id="ARBA00004609"/>
    </source>
</evidence>
<evidence type="ECO:0000256" key="20">
    <source>
        <dbReference type="ARBA" id="ARBA00068881"/>
    </source>
</evidence>
<protein>
    <recommendedName>
        <fullName evidence="20">Mesothelin</fullName>
    </recommendedName>
    <alternativeName>
        <fullName evidence="21">Pre-pro-megakaryocyte-potentiating factor</fullName>
    </alternativeName>
</protein>
<proteinExistence type="inferred from homology"/>
<comment type="caution">
    <text evidence="23">The sequence shown here is derived from an EMBL/GenBank/DDBJ whole genome shotgun (WGS) entry which is preliminary data.</text>
</comment>
<evidence type="ECO:0000256" key="15">
    <source>
        <dbReference type="ARBA" id="ARBA00023180"/>
    </source>
</evidence>